<sequence>MLEHLLSAEDAGLVIPFYNSRSCLHMETRPSGKMSGRDNDISTFLGGSSPSSGEKSIYPSKERARYESLGRTPSLDTSWSSSPDESTAILRQSLRKSRPARVVWLGTPHTATERDARDSFVGLSSQTFDHPFPSSLYRTVPASSGLWELAADRHGWIPSPSFHPWSTAPEDDSTYSSPEESTSKYKSTSADIDNLAFRLSGIRVGPPPAHISTDRRRTCANRIFPQGPHEEKNPTLFLQRITSDKSIQILMLGEGSQLSMTITLAFMRSSFKGVWSSSYTHGTRRFSKVHIENLVKVQRQKVGSLEWSPRYKNASTTHLQDEDIPRLSLEIDTRELSAAAARYVDVPMHVLWFPFPWVMATTDILLRDLISSAATVQRTLAGGGVLIIGLTLYQPYTRFYGDLDQLVQYAQWLGYEHYAEHDFMKTTCCQFGYQHWWSGIDGGMPPVHVKVINPSSTHIFVMR</sequence>
<dbReference type="AlphaFoldDB" id="A0A8H5ARK0"/>
<feature type="region of interest" description="Disordered" evidence="1">
    <location>
        <begin position="28"/>
        <end position="83"/>
    </location>
</feature>
<gene>
    <name evidence="2" type="ORF">D9619_012462</name>
</gene>
<organism evidence="2 3">
    <name type="scientific">Psilocybe cf. subviscida</name>
    <dbReference type="NCBI Taxonomy" id="2480587"/>
    <lineage>
        <taxon>Eukaryota</taxon>
        <taxon>Fungi</taxon>
        <taxon>Dikarya</taxon>
        <taxon>Basidiomycota</taxon>
        <taxon>Agaricomycotina</taxon>
        <taxon>Agaricomycetes</taxon>
        <taxon>Agaricomycetidae</taxon>
        <taxon>Agaricales</taxon>
        <taxon>Agaricineae</taxon>
        <taxon>Strophariaceae</taxon>
        <taxon>Psilocybe</taxon>
    </lineage>
</organism>
<protein>
    <submittedName>
        <fullName evidence="2">Uncharacterized protein</fullName>
    </submittedName>
</protein>
<dbReference type="EMBL" id="JAACJJ010000059">
    <property type="protein sequence ID" value="KAF5309559.1"/>
    <property type="molecule type" value="Genomic_DNA"/>
</dbReference>
<accession>A0A8H5ARK0</accession>
<reference evidence="2 3" key="1">
    <citation type="journal article" date="2020" name="ISME J.">
        <title>Uncovering the hidden diversity of litter-decomposition mechanisms in mushroom-forming fungi.</title>
        <authorList>
            <person name="Floudas D."/>
            <person name="Bentzer J."/>
            <person name="Ahren D."/>
            <person name="Johansson T."/>
            <person name="Persson P."/>
            <person name="Tunlid A."/>
        </authorList>
    </citation>
    <scope>NUCLEOTIDE SEQUENCE [LARGE SCALE GENOMIC DNA]</scope>
    <source>
        <strain evidence="2 3">CBS 101986</strain>
    </source>
</reference>
<evidence type="ECO:0000313" key="2">
    <source>
        <dbReference type="EMBL" id="KAF5309559.1"/>
    </source>
</evidence>
<evidence type="ECO:0000313" key="3">
    <source>
        <dbReference type="Proteomes" id="UP000567179"/>
    </source>
</evidence>
<feature type="region of interest" description="Disordered" evidence="1">
    <location>
        <begin position="167"/>
        <end position="187"/>
    </location>
</feature>
<feature type="compositionally biased region" description="Basic and acidic residues" evidence="1">
    <location>
        <begin position="28"/>
        <end position="40"/>
    </location>
</feature>
<proteinExistence type="predicted"/>
<evidence type="ECO:0000256" key="1">
    <source>
        <dbReference type="SAM" id="MobiDB-lite"/>
    </source>
</evidence>
<comment type="caution">
    <text evidence="2">The sequence shown here is derived from an EMBL/GenBank/DDBJ whole genome shotgun (WGS) entry which is preliminary data.</text>
</comment>
<feature type="compositionally biased region" description="Polar residues" evidence="1">
    <location>
        <begin position="74"/>
        <end position="83"/>
    </location>
</feature>
<name>A0A8H5ARK0_9AGAR</name>
<dbReference type="OrthoDB" id="3268824at2759"/>
<dbReference type="Proteomes" id="UP000567179">
    <property type="component" value="Unassembled WGS sequence"/>
</dbReference>
<keyword evidence="3" id="KW-1185">Reference proteome</keyword>
<feature type="compositionally biased region" description="Polar residues" evidence="1">
    <location>
        <begin position="174"/>
        <end position="187"/>
    </location>
</feature>
<feature type="compositionally biased region" description="Polar residues" evidence="1">
    <location>
        <begin position="41"/>
        <end position="54"/>
    </location>
</feature>